<dbReference type="EMBL" id="MOBK01000006">
    <property type="protein sequence ID" value="RON20405.1"/>
    <property type="molecule type" value="Genomic_DNA"/>
</dbReference>
<feature type="region of interest" description="Disordered" evidence="1">
    <location>
        <begin position="428"/>
        <end position="447"/>
    </location>
</feature>
<feature type="domain" description="Flagellar hook-length control protein-like C-terminal" evidence="2">
    <location>
        <begin position="440"/>
        <end position="522"/>
    </location>
</feature>
<dbReference type="Pfam" id="PF02120">
    <property type="entry name" value="Flg_hook"/>
    <property type="match status" value="1"/>
</dbReference>
<dbReference type="Proteomes" id="UP000285636">
    <property type="component" value="Unassembled WGS sequence"/>
</dbReference>
<sequence>MTGEMNILPLPQTTPATSRPLVVSGDLLKLLTPMEGLISVGQTAKAEVLSLKQTDQTFQLLLKVTLDSGRQTTVQATSTQPLPQGTSLAITQPSASNLAITVQQAIASSIATLTRIDTAQLPVGTLLQGKVLTSQVLPQVPGQPTVFRSMVSLLNTVLSGSTLSIDSPTPLRIGTLLSAMVQDTQTLKFVPLSSRQEQLAVTQQLVSQQSRQGSLDGLIKVLQNLPLPAPSATSSSAASSDQTSSDLRVAVEKLLAGLPDVQQLSTPKGLAQALANSGLFLEAKLLTGQNPTLAPDLKGDLLKLIAQLTPGLPANTNLNALIAANTLVQAMPSFVRSALGMLGQVSAKPLPTSFPLPERLLQSQDGEGDLEHLLRLAAAAVSRLQSHQLSSLEQTGLTDDGRLVSTWQLEIPMRNLQDIVPLQVKFQREEAPEKEQPHERRDEREPKQPLWRVDLAFDMEPLGPLQIQAQLIKGSLSSQLWAERPYTASLIESNLAGLRERLLASGLNVGDLDCHLGKPPQGPQTRLEQRWVDETA</sequence>
<feature type="region of interest" description="Disordered" evidence="1">
    <location>
        <begin position="517"/>
        <end position="536"/>
    </location>
</feature>
<dbReference type="Gene3D" id="3.30.750.140">
    <property type="match status" value="1"/>
</dbReference>
<feature type="compositionally biased region" description="Basic and acidic residues" evidence="1">
    <location>
        <begin position="527"/>
        <end position="536"/>
    </location>
</feature>
<evidence type="ECO:0000313" key="4">
    <source>
        <dbReference type="Proteomes" id="UP000285636"/>
    </source>
</evidence>
<evidence type="ECO:0000313" key="3">
    <source>
        <dbReference type="EMBL" id="RON20405.1"/>
    </source>
</evidence>
<comment type="caution">
    <text evidence="3">The sequence shown here is derived from an EMBL/GenBank/DDBJ whole genome shotgun (WGS) entry which is preliminary data.</text>
</comment>
<evidence type="ECO:0000259" key="2">
    <source>
        <dbReference type="Pfam" id="PF02120"/>
    </source>
</evidence>
<accession>A0A423I4N0</accession>
<keyword evidence="3" id="KW-0282">Flagellum</keyword>
<organism evidence="3 4">
    <name type="scientific">Pseudomonas brassicacearum</name>
    <dbReference type="NCBI Taxonomy" id="930166"/>
    <lineage>
        <taxon>Bacteria</taxon>
        <taxon>Pseudomonadati</taxon>
        <taxon>Pseudomonadota</taxon>
        <taxon>Gammaproteobacteria</taxon>
        <taxon>Pseudomonadales</taxon>
        <taxon>Pseudomonadaceae</taxon>
        <taxon>Pseudomonas</taxon>
    </lineage>
</organism>
<reference evidence="3 4" key="1">
    <citation type="submission" date="2016-10" db="EMBL/GenBank/DDBJ databases">
        <title>Comparative genome analysis of multiple Pseudomonas spp. focuses on biocontrol and plant growth promoting traits.</title>
        <authorList>
            <person name="Tao X.-Y."/>
            <person name="Taylor C.G."/>
        </authorList>
    </citation>
    <scope>NUCLEOTIDE SEQUENCE [LARGE SCALE GENOMIC DNA]</scope>
    <source>
        <strain evidence="3 4">38D7</strain>
    </source>
</reference>
<keyword evidence="3" id="KW-0969">Cilium</keyword>
<dbReference type="InterPro" id="IPR021136">
    <property type="entry name" value="Flagellar_hook_control-like_C"/>
</dbReference>
<name>A0A423I4N0_9PSED</name>
<protein>
    <submittedName>
        <fullName evidence="3">Flagellar hook-length control protein FliK</fullName>
    </submittedName>
</protein>
<dbReference type="InterPro" id="IPR038610">
    <property type="entry name" value="FliK-like_C_sf"/>
</dbReference>
<dbReference type="AlphaFoldDB" id="A0A423I4N0"/>
<dbReference type="RefSeq" id="WP_123434056.1">
    <property type="nucleotide sequence ID" value="NZ_MOBK01000006.1"/>
</dbReference>
<proteinExistence type="predicted"/>
<keyword evidence="3" id="KW-0966">Cell projection</keyword>
<gene>
    <name evidence="3" type="ORF">BK660_15175</name>
</gene>
<evidence type="ECO:0000256" key="1">
    <source>
        <dbReference type="SAM" id="MobiDB-lite"/>
    </source>
</evidence>